<dbReference type="Proteomes" id="UP000002640">
    <property type="component" value="Unassembled WGS sequence"/>
</dbReference>
<protein>
    <submittedName>
        <fullName evidence="1">Uncharacterized protein</fullName>
    </submittedName>
</protein>
<dbReference type="InParanoid" id="G4ZCW1"/>
<dbReference type="EMBL" id="JH159154">
    <property type="protein sequence ID" value="EGZ18319.1"/>
    <property type="molecule type" value="Genomic_DNA"/>
</dbReference>
<reference evidence="1 2" key="1">
    <citation type="journal article" date="2006" name="Science">
        <title>Phytophthora genome sequences uncover evolutionary origins and mechanisms of pathogenesis.</title>
        <authorList>
            <person name="Tyler B.M."/>
            <person name="Tripathy S."/>
            <person name="Zhang X."/>
            <person name="Dehal P."/>
            <person name="Jiang R.H."/>
            <person name="Aerts A."/>
            <person name="Arredondo F.D."/>
            <person name="Baxter L."/>
            <person name="Bensasson D."/>
            <person name="Beynon J.L."/>
            <person name="Chapman J."/>
            <person name="Damasceno C.M."/>
            <person name="Dorrance A.E."/>
            <person name="Dou D."/>
            <person name="Dickerman A.W."/>
            <person name="Dubchak I.L."/>
            <person name="Garbelotto M."/>
            <person name="Gijzen M."/>
            <person name="Gordon S.G."/>
            <person name="Govers F."/>
            <person name="Grunwald N.J."/>
            <person name="Huang W."/>
            <person name="Ivors K.L."/>
            <person name="Jones R.W."/>
            <person name="Kamoun S."/>
            <person name="Krampis K."/>
            <person name="Lamour K.H."/>
            <person name="Lee M.K."/>
            <person name="McDonald W.H."/>
            <person name="Medina M."/>
            <person name="Meijer H.J."/>
            <person name="Nordberg E.K."/>
            <person name="Maclean D.J."/>
            <person name="Ospina-Giraldo M.D."/>
            <person name="Morris P.F."/>
            <person name="Phuntumart V."/>
            <person name="Putnam N.H."/>
            <person name="Rash S."/>
            <person name="Rose J.K."/>
            <person name="Sakihama Y."/>
            <person name="Salamov A.A."/>
            <person name="Savidor A."/>
            <person name="Scheuring C.F."/>
            <person name="Smith B.M."/>
            <person name="Sobral B.W."/>
            <person name="Terry A."/>
            <person name="Torto-Alalibo T.A."/>
            <person name="Win J."/>
            <person name="Xu Z."/>
            <person name="Zhang H."/>
            <person name="Grigoriev I.V."/>
            <person name="Rokhsar D.S."/>
            <person name="Boore J.L."/>
        </authorList>
    </citation>
    <scope>NUCLEOTIDE SEQUENCE [LARGE SCALE GENOMIC DNA]</scope>
    <source>
        <strain evidence="1 2">P6497</strain>
    </source>
</reference>
<evidence type="ECO:0000313" key="2">
    <source>
        <dbReference type="Proteomes" id="UP000002640"/>
    </source>
</evidence>
<organism evidence="1 2">
    <name type="scientific">Phytophthora sojae (strain P6497)</name>
    <name type="common">Soybean stem and root rot agent</name>
    <name type="synonym">Phytophthora megasperma f. sp. glycines</name>
    <dbReference type="NCBI Taxonomy" id="1094619"/>
    <lineage>
        <taxon>Eukaryota</taxon>
        <taxon>Sar</taxon>
        <taxon>Stramenopiles</taxon>
        <taxon>Oomycota</taxon>
        <taxon>Peronosporomycetes</taxon>
        <taxon>Peronosporales</taxon>
        <taxon>Peronosporaceae</taxon>
        <taxon>Phytophthora</taxon>
    </lineage>
</organism>
<accession>G4ZCW1</accession>
<proteinExistence type="predicted"/>
<dbReference type="AlphaFoldDB" id="G4ZCW1"/>
<sequence>MVSGPCKRCTIAEEMKVPCRNIQAVVFWRSNQKSSDLRPFDSMVWRQEEKNISEKSCTYGTVFRSAPKIQTLLSPSSRVCVASVHNRTTPPPTHPSVNLEAVLGAIALLAAIGPTSVLTDSKTIAIYPSSSVQGCPASRMRHLFHAGDSNEEVLTLLFATNV</sequence>
<dbReference type="KEGG" id="psoj:PHYSODRAFT_301034"/>
<dbReference type="RefSeq" id="XP_009527377.1">
    <property type="nucleotide sequence ID" value="XM_009529082.1"/>
</dbReference>
<evidence type="ECO:0000313" key="1">
    <source>
        <dbReference type="EMBL" id="EGZ18319.1"/>
    </source>
</evidence>
<name>G4ZCW1_PHYSP</name>
<gene>
    <name evidence="1" type="ORF">PHYSODRAFT_301034</name>
</gene>
<keyword evidence="2" id="KW-1185">Reference proteome</keyword>
<dbReference type="GeneID" id="20641930"/>